<dbReference type="GO" id="GO:0019867">
    <property type="term" value="C:outer membrane"/>
    <property type="evidence" value="ECO:0007669"/>
    <property type="project" value="InterPro"/>
</dbReference>
<dbReference type="EMBL" id="CP042239">
    <property type="protein sequence ID" value="QDX26434.1"/>
    <property type="molecule type" value="Genomic_DNA"/>
</dbReference>
<proteinExistence type="predicted"/>
<feature type="domain" description="Bacterial surface antigen (D15)" evidence="6">
    <location>
        <begin position="401"/>
        <end position="724"/>
    </location>
</feature>
<evidence type="ECO:0000259" key="6">
    <source>
        <dbReference type="Pfam" id="PF01103"/>
    </source>
</evidence>
<feature type="chain" id="PRO_5021927299" evidence="5">
    <location>
        <begin position="34"/>
        <end position="724"/>
    </location>
</feature>
<keyword evidence="2" id="KW-0812">Transmembrane</keyword>
<evidence type="ECO:0000313" key="8">
    <source>
        <dbReference type="Proteomes" id="UP000318055"/>
    </source>
</evidence>
<feature type="compositionally biased region" description="Low complexity" evidence="4">
    <location>
        <begin position="92"/>
        <end position="105"/>
    </location>
</feature>
<dbReference type="Pfam" id="PF01103">
    <property type="entry name" value="Omp85"/>
    <property type="match status" value="1"/>
</dbReference>
<evidence type="ECO:0000256" key="5">
    <source>
        <dbReference type="SAM" id="SignalP"/>
    </source>
</evidence>
<dbReference type="Gene3D" id="2.40.160.50">
    <property type="entry name" value="membrane protein fhac: a member of the omp85/tpsb transporter family"/>
    <property type="match status" value="1"/>
</dbReference>
<evidence type="ECO:0000256" key="1">
    <source>
        <dbReference type="ARBA" id="ARBA00004370"/>
    </source>
</evidence>
<dbReference type="Gene3D" id="3.10.20.310">
    <property type="entry name" value="membrane protein fhac"/>
    <property type="match status" value="2"/>
</dbReference>
<dbReference type="InterPro" id="IPR000184">
    <property type="entry name" value="Bac_surfAg_D15"/>
</dbReference>
<dbReference type="RefSeq" id="WP_145847050.1">
    <property type="nucleotide sequence ID" value="NZ_CP042239.1"/>
</dbReference>
<keyword evidence="8" id="KW-1185">Reference proteome</keyword>
<feature type="region of interest" description="Disordered" evidence="4">
    <location>
        <begin position="38"/>
        <end position="70"/>
    </location>
</feature>
<dbReference type="PANTHER" id="PTHR12815">
    <property type="entry name" value="SORTING AND ASSEMBLY MACHINERY SAMM50 PROTEIN FAMILY MEMBER"/>
    <property type="match status" value="1"/>
</dbReference>
<dbReference type="Proteomes" id="UP000318055">
    <property type="component" value="Chromosome"/>
</dbReference>
<keyword evidence="3" id="KW-0472">Membrane</keyword>
<name>A0A518RGA7_9SPHN</name>
<dbReference type="PANTHER" id="PTHR12815:SF42">
    <property type="entry name" value="BACTERIAL SURFACE ANTIGEN (D15) DOMAIN-CONTAINING PROTEIN"/>
    <property type="match status" value="1"/>
</dbReference>
<dbReference type="OrthoDB" id="9769707at2"/>
<keyword evidence="2" id="KW-1134">Transmembrane beta strand</keyword>
<accession>A0A518RGA7</accession>
<sequence length="724" mass="77210">MARSHWEFRGISGVRLFILLLASSALIPGAAFAQIDGSAGKPGQGAPADAPETPEVEGAPGDEAQDEKPIVTDAEFSEALPQLSDDMDAPLEEMAPPAEPVAPVEPIEDAPPFDATGEEAEIAAPLTPLAEFDTTPIAEPVAANDGAAVEIRYATRVTGLDEIGLEDRFNDLSALEDGDGVAANAAIIGARAREDEGLAVRLMKSLGYYDATAISTIDQTPDGERPVTATVAAVPGPLYTLGAIRIKADPTVPPSLIADNFKLKSGEPIDAIRVQAAEAAISVALPQNGYPFAEVGQRDILLDETTRTGDYTLPVAIGPRARFGGIRTEGDAVFAPDHIEVLTRFDRTDLYDSRKVDDLRDALIATSLFSTVSVEPVKTGEVGADGTEAVDLLVRQTKGPARTLAAEAGYSTGQGLRAELSWTHRNLFPPEGALILTGIAGTQEQGASATFRRSNAGQRDRTFQIVASALRSDVEAFTGLTGTLAARVSYDSTPIWQKKLTYAYGVELVGTSEDRFDLTKGVRERGTYFIAALPLFAGWDQSDDLLNPTRGWRVKLNLSPETSVRGAVRPYGRAMVEGTAYYPVTDSIVIAGRARFGTIQGIDRNDLAPSRRYYAGGGGSVRGFGYQELGPRAPDGKPIGGRSFNEFAIEARYRFGNFGIVPFIDAGQVYEESMPQLSNIRFGAGIGGRFYTNFGPMRLDIATPIARKPGESRIALYISIGQAF</sequence>
<comment type="subcellular location">
    <subcellularLocation>
        <location evidence="1">Membrane</location>
    </subcellularLocation>
</comment>
<protein>
    <submittedName>
        <fullName evidence="7">BamA/TamA family outer membrane protein</fullName>
    </submittedName>
</protein>
<evidence type="ECO:0000313" key="7">
    <source>
        <dbReference type="EMBL" id="QDX26434.1"/>
    </source>
</evidence>
<dbReference type="AlphaFoldDB" id="A0A518RGA7"/>
<feature type="signal peptide" evidence="5">
    <location>
        <begin position="1"/>
        <end position="33"/>
    </location>
</feature>
<evidence type="ECO:0000256" key="2">
    <source>
        <dbReference type="ARBA" id="ARBA00022452"/>
    </source>
</evidence>
<organism evidence="7 8">
    <name type="scientific">Sphingomonas suaedae</name>
    <dbReference type="NCBI Taxonomy" id="2599297"/>
    <lineage>
        <taxon>Bacteria</taxon>
        <taxon>Pseudomonadati</taxon>
        <taxon>Pseudomonadota</taxon>
        <taxon>Alphaproteobacteria</taxon>
        <taxon>Sphingomonadales</taxon>
        <taxon>Sphingomonadaceae</taxon>
        <taxon>Sphingomonas</taxon>
    </lineage>
</organism>
<dbReference type="KEGG" id="ssua:FPZ54_10630"/>
<feature type="region of interest" description="Disordered" evidence="4">
    <location>
        <begin position="89"/>
        <end position="113"/>
    </location>
</feature>
<evidence type="ECO:0000256" key="3">
    <source>
        <dbReference type="ARBA" id="ARBA00023136"/>
    </source>
</evidence>
<reference evidence="7 8" key="1">
    <citation type="submission" date="2019-07" db="EMBL/GenBank/DDBJ databases">
        <title>Sphingomonas alkalisoli sp. nov., isolated from rhizosphere soil of Suaedae salsa.</title>
        <authorList>
            <person name="Zhang H."/>
            <person name="Xu L."/>
            <person name="Zhang J.-X."/>
            <person name="Sun J.-Q."/>
        </authorList>
    </citation>
    <scope>NUCLEOTIDE SEQUENCE [LARGE SCALE GENOMIC DNA]</scope>
    <source>
        <strain evidence="7 8">XS-10</strain>
    </source>
</reference>
<dbReference type="InterPro" id="IPR039910">
    <property type="entry name" value="D15-like"/>
</dbReference>
<gene>
    <name evidence="7" type="ORF">FPZ54_10630</name>
</gene>
<keyword evidence="5" id="KW-0732">Signal</keyword>
<evidence type="ECO:0000256" key="4">
    <source>
        <dbReference type="SAM" id="MobiDB-lite"/>
    </source>
</evidence>